<dbReference type="SUPFAM" id="SSF53474">
    <property type="entry name" value="alpha/beta-Hydrolases"/>
    <property type="match status" value="1"/>
</dbReference>
<dbReference type="Gene3D" id="3.40.50.1820">
    <property type="entry name" value="alpha/beta hydrolase"/>
    <property type="match status" value="2"/>
</dbReference>
<dbReference type="PANTHER" id="PTHR43798:SF33">
    <property type="entry name" value="HYDROLASE, PUTATIVE (AFU_ORTHOLOGUE AFUA_2G14860)-RELATED"/>
    <property type="match status" value="1"/>
</dbReference>
<protein>
    <submittedName>
        <fullName evidence="2">Pimeloyl-ACP methyl ester carboxylesterase</fullName>
    </submittedName>
</protein>
<accession>A0A7X6A4F7</accession>
<evidence type="ECO:0000313" key="2">
    <source>
        <dbReference type="EMBL" id="NIK60950.1"/>
    </source>
</evidence>
<dbReference type="EMBL" id="JAASRO010000001">
    <property type="protein sequence ID" value="NIK60950.1"/>
    <property type="molecule type" value="Genomic_DNA"/>
</dbReference>
<sequence>MSWLHTGTSGPSTWSRFVPEFQALGYRVHCPTLLGHGQAPRRRPYLLDDFRDQVLRDLDGLGRFTIVGNSLGAFVASAVAVAAPDRVERLLLEELPVPPPAWWFGLSAVTAPALMLAGGPRSHLDQDRFALVADSMPSATVSTIAAGHRIHTRAPDRWLDAVRGFLAFKCA</sequence>
<dbReference type="PRINTS" id="PR00111">
    <property type="entry name" value="ABHYDROLASE"/>
</dbReference>
<dbReference type="RefSeq" id="WP_167214900.1">
    <property type="nucleotide sequence ID" value="NZ_JAASRO010000001.1"/>
</dbReference>
<dbReference type="GO" id="GO:0003824">
    <property type="term" value="F:catalytic activity"/>
    <property type="evidence" value="ECO:0007669"/>
    <property type="project" value="UniProtKB-ARBA"/>
</dbReference>
<name>A0A7X6A4F7_9ACTN</name>
<evidence type="ECO:0000313" key="3">
    <source>
        <dbReference type="Proteomes" id="UP000555407"/>
    </source>
</evidence>
<dbReference type="AlphaFoldDB" id="A0A7X6A4F7"/>
<gene>
    <name evidence="2" type="ORF">BJY22_006667</name>
</gene>
<feature type="domain" description="AB hydrolase-1" evidence="1">
    <location>
        <begin position="4"/>
        <end position="141"/>
    </location>
</feature>
<dbReference type="InterPro" id="IPR029058">
    <property type="entry name" value="AB_hydrolase_fold"/>
</dbReference>
<keyword evidence="3" id="KW-1185">Reference proteome</keyword>
<proteinExistence type="predicted"/>
<comment type="caution">
    <text evidence="2">The sequence shown here is derived from an EMBL/GenBank/DDBJ whole genome shotgun (WGS) entry which is preliminary data.</text>
</comment>
<evidence type="ECO:0000259" key="1">
    <source>
        <dbReference type="Pfam" id="PF12697"/>
    </source>
</evidence>
<reference evidence="2 3" key="1">
    <citation type="submission" date="2020-03" db="EMBL/GenBank/DDBJ databases">
        <title>Sequencing the genomes of 1000 actinobacteria strains.</title>
        <authorList>
            <person name="Klenk H.-P."/>
        </authorList>
    </citation>
    <scope>NUCLEOTIDE SEQUENCE [LARGE SCALE GENOMIC DNA]</scope>
    <source>
        <strain evidence="2 3">DSM 45490</strain>
    </source>
</reference>
<organism evidence="2 3">
    <name type="scientific">Kribbella shirazensis</name>
    <dbReference type="NCBI Taxonomy" id="1105143"/>
    <lineage>
        <taxon>Bacteria</taxon>
        <taxon>Bacillati</taxon>
        <taxon>Actinomycetota</taxon>
        <taxon>Actinomycetes</taxon>
        <taxon>Propionibacteriales</taxon>
        <taxon>Kribbellaceae</taxon>
        <taxon>Kribbella</taxon>
    </lineage>
</organism>
<dbReference type="InterPro" id="IPR050266">
    <property type="entry name" value="AB_hydrolase_sf"/>
</dbReference>
<dbReference type="PANTHER" id="PTHR43798">
    <property type="entry name" value="MONOACYLGLYCEROL LIPASE"/>
    <property type="match status" value="1"/>
</dbReference>
<dbReference type="Proteomes" id="UP000555407">
    <property type="component" value="Unassembled WGS sequence"/>
</dbReference>
<dbReference type="Pfam" id="PF12697">
    <property type="entry name" value="Abhydrolase_6"/>
    <property type="match status" value="1"/>
</dbReference>
<dbReference type="InterPro" id="IPR000073">
    <property type="entry name" value="AB_hydrolase_1"/>
</dbReference>
<dbReference type="GO" id="GO:0016020">
    <property type="term" value="C:membrane"/>
    <property type="evidence" value="ECO:0007669"/>
    <property type="project" value="TreeGrafter"/>
</dbReference>